<dbReference type="Pfam" id="PF12833">
    <property type="entry name" value="HTH_18"/>
    <property type="match status" value="1"/>
</dbReference>
<keyword evidence="4" id="KW-0902">Two-component regulatory system</keyword>
<dbReference type="InterPro" id="IPR011006">
    <property type="entry name" value="CheY-like_superfamily"/>
</dbReference>
<dbReference type="SUPFAM" id="SSF52172">
    <property type="entry name" value="CheY-like"/>
    <property type="match status" value="1"/>
</dbReference>
<sequence>MYRVLIVDDEKEIREGLRLRFPWADFGIGLDEVHTADDGESALELTEQLNPDVIVTDIKMSRMSGLEFIQSLHQQGHFSGKSVVISGYDDFDLVKQAMQLGAIDYVLKPINIDELTQVVNKALGQIREERLDKQNKLLLESQVHFALPKMQEEVVREAAENEYNPYWESRMMHRLGNLQLEWLTQHKLALMLIEVDDLKAIDQGRLYRKEKELVLFGIGNVVKQTLQEEYLHPACMYNDAKSRFVIVLSCNHQEQLAYVKEIAVTCIERINGYVKVKVSIGLASTVGGIKQLYNMRQEAADILEQKAVYGGNRLLLRQDLGVDAEFSEPSLGNVNEMMDLIRYGSDREIREVMRSFADFVRGWGATNIKDIQQKIFEWLLELFKKAVAAGWKERGWERNPIAIWDRLEQYDTLDSLRIQVESYLIVIAADFRKHLVPQSQIISEAEKVIQRNYADNLTLHTVSQEVHVTPVWLSKLFKKEKQQTFLEYLTEVRIEKAKEMLGDVGNKIYQVSQEVGYRDPVHFTKLFKKNVGHTPKEYRKLRGIIDE</sequence>
<dbReference type="InterPro" id="IPR000160">
    <property type="entry name" value="GGDEF_dom"/>
</dbReference>
<dbReference type="PANTHER" id="PTHR42713:SF3">
    <property type="entry name" value="TRANSCRIPTIONAL REGULATORY PROTEIN HPTR"/>
    <property type="match status" value="1"/>
</dbReference>
<dbReference type="Gene3D" id="3.40.50.2300">
    <property type="match status" value="1"/>
</dbReference>
<dbReference type="EMBL" id="QLUW01000001">
    <property type="protein sequence ID" value="RAP77176.1"/>
    <property type="molecule type" value="Genomic_DNA"/>
</dbReference>
<organism evidence="12 13">
    <name type="scientific">Paenibacillus montanisoli</name>
    <dbReference type="NCBI Taxonomy" id="2081970"/>
    <lineage>
        <taxon>Bacteria</taxon>
        <taxon>Bacillati</taxon>
        <taxon>Bacillota</taxon>
        <taxon>Bacilli</taxon>
        <taxon>Bacillales</taxon>
        <taxon>Paenibacillaceae</taxon>
        <taxon>Paenibacillus</taxon>
    </lineage>
</organism>
<evidence type="ECO:0000256" key="6">
    <source>
        <dbReference type="ARBA" id="ARBA00023125"/>
    </source>
</evidence>
<feature type="domain" description="GGDEF" evidence="11">
    <location>
        <begin position="186"/>
        <end position="319"/>
    </location>
</feature>
<dbReference type="PANTHER" id="PTHR42713">
    <property type="entry name" value="HISTIDINE KINASE-RELATED"/>
    <property type="match status" value="1"/>
</dbReference>
<dbReference type="InterPro" id="IPR009057">
    <property type="entry name" value="Homeodomain-like_sf"/>
</dbReference>
<comment type="subcellular location">
    <subcellularLocation>
        <location evidence="1">Cytoplasm</location>
    </subcellularLocation>
</comment>
<keyword evidence="7" id="KW-0804">Transcription</keyword>
<dbReference type="CDD" id="cd17536">
    <property type="entry name" value="REC_YesN-like"/>
    <property type="match status" value="1"/>
</dbReference>
<evidence type="ECO:0000256" key="3">
    <source>
        <dbReference type="ARBA" id="ARBA00022553"/>
    </source>
</evidence>
<dbReference type="InterPro" id="IPR020449">
    <property type="entry name" value="Tscrpt_reg_AraC-type_HTH"/>
</dbReference>
<dbReference type="InterPro" id="IPR018060">
    <property type="entry name" value="HTH_AraC"/>
</dbReference>
<evidence type="ECO:0000256" key="2">
    <source>
        <dbReference type="ARBA" id="ARBA00022490"/>
    </source>
</evidence>
<keyword evidence="3 8" id="KW-0597">Phosphoprotein</keyword>
<protein>
    <submittedName>
        <fullName evidence="12">DNA-binding response regulator</fullName>
    </submittedName>
</protein>
<keyword evidence="6 12" id="KW-0238">DNA-binding</keyword>
<dbReference type="PROSITE" id="PS01124">
    <property type="entry name" value="HTH_ARAC_FAMILY_2"/>
    <property type="match status" value="1"/>
</dbReference>
<dbReference type="PROSITE" id="PS50887">
    <property type="entry name" value="GGDEF"/>
    <property type="match status" value="1"/>
</dbReference>
<dbReference type="InterPro" id="IPR051552">
    <property type="entry name" value="HptR"/>
</dbReference>
<evidence type="ECO:0000256" key="4">
    <source>
        <dbReference type="ARBA" id="ARBA00023012"/>
    </source>
</evidence>
<dbReference type="Pfam" id="PF00072">
    <property type="entry name" value="Response_reg"/>
    <property type="match status" value="1"/>
</dbReference>
<evidence type="ECO:0000259" key="9">
    <source>
        <dbReference type="PROSITE" id="PS01124"/>
    </source>
</evidence>
<evidence type="ECO:0000313" key="13">
    <source>
        <dbReference type="Proteomes" id="UP000249260"/>
    </source>
</evidence>
<evidence type="ECO:0000256" key="7">
    <source>
        <dbReference type="ARBA" id="ARBA00023163"/>
    </source>
</evidence>
<dbReference type="Gene3D" id="1.10.10.60">
    <property type="entry name" value="Homeodomain-like"/>
    <property type="match status" value="2"/>
</dbReference>
<dbReference type="GO" id="GO:0043565">
    <property type="term" value="F:sequence-specific DNA binding"/>
    <property type="evidence" value="ECO:0007669"/>
    <property type="project" value="InterPro"/>
</dbReference>
<keyword evidence="5" id="KW-0805">Transcription regulation</keyword>
<dbReference type="GO" id="GO:0003700">
    <property type="term" value="F:DNA-binding transcription factor activity"/>
    <property type="evidence" value="ECO:0007669"/>
    <property type="project" value="InterPro"/>
</dbReference>
<dbReference type="InterPro" id="IPR001789">
    <property type="entry name" value="Sig_transdc_resp-reg_receiver"/>
</dbReference>
<evidence type="ECO:0000256" key="5">
    <source>
        <dbReference type="ARBA" id="ARBA00023015"/>
    </source>
</evidence>
<keyword evidence="13" id="KW-1185">Reference proteome</keyword>
<dbReference type="PROSITE" id="PS00041">
    <property type="entry name" value="HTH_ARAC_FAMILY_1"/>
    <property type="match status" value="1"/>
</dbReference>
<dbReference type="RefSeq" id="WP_112880272.1">
    <property type="nucleotide sequence ID" value="NZ_QLUW01000001.1"/>
</dbReference>
<name>A0A328UAU3_9BACL</name>
<evidence type="ECO:0000259" key="11">
    <source>
        <dbReference type="PROSITE" id="PS50887"/>
    </source>
</evidence>
<dbReference type="PRINTS" id="PR00032">
    <property type="entry name" value="HTHARAC"/>
</dbReference>
<gene>
    <name evidence="12" type="ORF">DL346_01360</name>
</gene>
<proteinExistence type="predicted"/>
<dbReference type="SMART" id="SM00448">
    <property type="entry name" value="REC"/>
    <property type="match status" value="1"/>
</dbReference>
<dbReference type="AlphaFoldDB" id="A0A328UAU3"/>
<dbReference type="GO" id="GO:0000160">
    <property type="term" value="P:phosphorelay signal transduction system"/>
    <property type="evidence" value="ECO:0007669"/>
    <property type="project" value="UniProtKB-KW"/>
</dbReference>
<feature type="domain" description="HTH araC/xylS-type" evidence="9">
    <location>
        <begin position="443"/>
        <end position="541"/>
    </location>
</feature>
<evidence type="ECO:0000256" key="1">
    <source>
        <dbReference type="ARBA" id="ARBA00004496"/>
    </source>
</evidence>
<evidence type="ECO:0000256" key="8">
    <source>
        <dbReference type="PROSITE-ProRule" id="PRU00169"/>
    </source>
</evidence>
<evidence type="ECO:0000313" key="12">
    <source>
        <dbReference type="EMBL" id="RAP77176.1"/>
    </source>
</evidence>
<dbReference type="OrthoDB" id="9794370at2"/>
<dbReference type="PROSITE" id="PS50110">
    <property type="entry name" value="RESPONSE_REGULATORY"/>
    <property type="match status" value="1"/>
</dbReference>
<accession>A0A328UAU3</accession>
<dbReference type="GO" id="GO:0005737">
    <property type="term" value="C:cytoplasm"/>
    <property type="evidence" value="ECO:0007669"/>
    <property type="project" value="UniProtKB-SubCell"/>
</dbReference>
<feature type="domain" description="Response regulatory" evidence="10">
    <location>
        <begin position="3"/>
        <end position="123"/>
    </location>
</feature>
<evidence type="ECO:0000259" key="10">
    <source>
        <dbReference type="PROSITE" id="PS50110"/>
    </source>
</evidence>
<dbReference type="Proteomes" id="UP000249260">
    <property type="component" value="Unassembled WGS sequence"/>
</dbReference>
<keyword evidence="2" id="KW-0963">Cytoplasm</keyword>
<dbReference type="SMART" id="SM00342">
    <property type="entry name" value="HTH_ARAC"/>
    <property type="match status" value="1"/>
</dbReference>
<dbReference type="SUPFAM" id="SSF46689">
    <property type="entry name" value="Homeodomain-like"/>
    <property type="match status" value="2"/>
</dbReference>
<dbReference type="InterPro" id="IPR018062">
    <property type="entry name" value="HTH_AraC-typ_CS"/>
</dbReference>
<comment type="caution">
    <text evidence="12">The sequence shown here is derived from an EMBL/GenBank/DDBJ whole genome shotgun (WGS) entry which is preliminary data.</text>
</comment>
<feature type="modified residue" description="4-aspartylphosphate" evidence="8">
    <location>
        <position position="57"/>
    </location>
</feature>
<reference evidence="12 13" key="1">
    <citation type="submission" date="2018-06" db="EMBL/GenBank/DDBJ databases">
        <title>Paenibacillus montanisoli sp. nov., isolated from mountain area soil.</title>
        <authorList>
            <person name="Wu M."/>
        </authorList>
    </citation>
    <scope>NUCLEOTIDE SEQUENCE [LARGE SCALE GENOMIC DNA]</scope>
    <source>
        <strain evidence="12 13">RA17</strain>
    </source>
</reference>